<dbReference type="Gene3D" id="3.30.450.40">
    <property type="match status" value="1"/>
</dbReference>
<dbReference type="InterPro" id="IPR005471">
    <property type="entry name" value="Tscrpt_reg_IclR_N"/>
</dbReference>
<comment type="caution">
    <text evidence="6">The sequence shown here is derived from an EMBL/GenBank/DDBJ whole genome shotgun (WGS) entry which is preliminary data.</text>
</comment>
<keyword evidence="1" id="KW-0805">Transcription regulation</keyword>
<feature type="domain" description="HTH iclR-type" evidence="4">
    <location>
        <begin position="8"/>
        <end position="69"/>
    </location>
</feature>
<protein>
    <submittedName>
        <fullName evidence="6">IclR family transcriptional regulator</fullName>
    </submittedName>
</protein>
<dbReference type="SMART" id="SM00346">
    <property type="entry name" value="HTH_ICLR"/>
    <property type="match status" value="1"/>
</dbReference>
<dbReference type="OrthoDB" id="60629at2"/>
<dbReference type="Gene3D" id="1.10.10.10">
    <property type="entry name" value="Winged helix-like DNA-binding domain superfamily/Winged helix DNA-binding domain"/>
    <property type="match status" value="1"/>
</dbReference>
<dbReference type="InterPro" id="IPR050707">
    <property type="entry name" value="HTH_MetabolicPath_Reg"/>
</dbReference>
<evidence type="ECO:0000256" key="1">
    <source>
        <dbReference type="ARBA" id="ARBA00023015"/>
    </source>
</evidence>
<evidence type="ECO:0000256" key="3">
    <source>
        <dbReference type="ARBA" id="ARBA00023163"/>
    </source>
</evidence>
<evidence type="ECO:0000313" key="7">
    <source>
        <dbReference type="Proteomes" id="UP000269198"/>
    </source>
</evidence>
<dbReference type="SUPFAM" id="SSF55781">
    <property type="entry name" value="GAF domain-like"/>
    <property type="match status" value="1"/>
</dbReference>
<dbReference type="GO" id="GO:0045892">
    <property type="term" value="P:negative regulation of DNA-templated transcription"/>
    <property type="evidence" value="ECO:0007669"/>
    <property type="project" value="TreeGrafter"/>
</dbReference>
<dbReference type="InterPro" id="IPR029016">
    <property type="entry name" value="GAF-like_dom_sf"/>
</dbReference>
<dbReference type="PROSITE" id="PS51078">
    <property type="entry name" value="ICLR_ED"/>
    <property type="match status" value="1"/>
</dbReference>
<evidence type="ECO:0000259" key="4">
    <source>
        <dbReference type="PROSITE" id="PS51077"/>
    </source>
</evidence>
<accession>A0A3N0E8J2</accession>
<dbReference type="PANTHER" id="PTHR30136">
    <property type="entry name" value="HELIX-TURN-HELIX TRANSCRIPTIONAL REGULATOR, ICLR FAMILY"/>
    <property type="match status" value="1"/>
</dbReference>
<keyword evidence="2" id="KW-0238">DNA-binding</keyword>
<dbReference type="InterPro" id="IPR014757">
    <property type="entry name" value="Tscrpt_reg_IclR_C"/>
</dbReference>
<gene>
    <name evidence="6" type="ORF">EFW17_13080</name>
</gene>
<dbReference type="EMBL" id="RJMB01000012">
    <property type="protein sequence ID" value="RNL84161.1"/>
    <property type="molecule type" value="Genomic_DNA"/>
</dbReference>
<evidence type="ECO:0000259" key="5">
    <source>
        <dbReference type="PROSITE" id="PS51078"/>
    </source>
</evidence>
<dbReference type="AlphaFoldDB" id="A0A3N0E8J2"/>
<feature type="domain" description="IclR-ED" evidence="5">
    <location>
        <begin position="70"/>
        <end position="247"/>
    </location>
</feature>
<dbReference type="InterPro" id="IPR036388">
    <property type="entry name" value="WH-like_DNA-bd_sf"/>
</dbReference>
<dbReference type="Pfam" id="PF09339">
    <property type="entry name" value="HTH_IclR"/>
    <property type="match status" value="1"/>
</dbReference>
<dbReference type="GO" id="GO:0003700">
    <property type="term" value="F:DNA-binding transcription factor activity"/>
    <property type="evidence" value="ECO:0007669"/>
    <property type="project" value="TreeGrafter"/>
</dbReference>
<name>A0A3N0E8J2_9ACTN</name>
<keyword evidence="3" id="KW-0804">Transcription</keyword>
<keyword evidence="7" id="KW-1185">Reference proteome</keyword>
<dbReference type="PANTHER" id="PTHR30136:SF24">
    <property type="entry name" value="HTH-TYPE TRANSCRIPTIONAL REPRESSOR ALLR"/>
    <property type="match status" value="1"/>
</dbReference>
<reference evidence="6 7" key="1">
    <citation type="submission" date="2018-11" db="EMBL/GenBank/DDBJ databases">
        <title>The genome draft of YIM 96095.</title>
        <authorList>
            <person name="Tang S.-K."/>
            <person name="Chunyu W.-X."/>
            <person name="Feng Y.-Z."/>
        </authorList>
    </citation>
    <scope>NUCLEOTIDE SEQUENCE [LARGE SCALE GENOMIC DNA]</scope>
    <source>
        <strain evidence="6 7">YIM 96095</strain>
    </source>
</reference>
<dbReference type="Pfam" id="PF01614">
    <property type="entry name" value="IclR_C"/>
    <property type="match status" value="1"/>
</dbReference>
<dbReference type="PROSITE" id="PS51077">
    <property type="entry name" value="HTH_ICLR"/>
    <property type="match status" value="1"/>
</dbReference>
<dbReference type="RefSeq" id="WP_123201654.1">
    <property type="nucleotide sequence ID" value="NZ_RJMB01000012.1"/>
</dbReference>
<dbReference type="InterPro" id="IPR036390">
    <property type="entry name" value="WH_DNA-bd_sf"/>
</dbReference>
<evidence type="ECO:0000313" key="6">
    <source>
        <dbReference type="EMBL" id="RNL84161.1"/>
    </source>
</evidence>
<sequence length="263" mass="28438">MARSPAGESVITRAVRILAAFDPDATVLSLSEVSRRAGLPLATTARMVAEMTRHGLLARDDQRRVLIGTRMWELAERASPVKDLREAALQHMGDLHSVVGHSTQLGVLEDDEVLFVERLTTPGSVVNITKIAGRLPPNASSAGLVLLAHAPEGTRERVLRGALASFTPHTITRERDLRVELAEVRHRGFAFCRGHIHPDAAGIAVPVWRDGQVIAAMGLIVPNDDEAWSYSRPLMLAGLALSRTLSSAPDPKKGQEPDRATGK</sequence>
<dbReference type="GO" id="GO:0003677">
    <property type="term" value="F:DNA binding"/>
    <property type="evidence" value="ECO:0007669"/>
    <property type="project" value="UniProtKB-KW"/>
</dbReference>
<dbReference type="SUPFAM" id="SSF46785">
    <property type="entry name" value="Winged helix' DNA-binding domain"/>
    <property type="match status" value="1"/>
</dbReference>
<proteinExistence type="predicted"/>
<evidence type="ECO:0000256" key="2">
    <source>
        <dbReference type="ARBA" id="ARBA00023125"/>
    </source>
</evidence>
<dbReference type="Proteomes" id="UP000269198">
    <property type="component" value="Unassembled WGS sequence"/>
</dbReference>
<organism evidence="6 7">
    <name type="scientific">Halostreptopolyspora alba</name>
    <dbReference type="NCBI Taxonomy" id="2487137"/>
    <lineage>
        <taxon>Bacteria</taxon>
        <taxon>Bacillati</taxon>
        <taxon>Actinomycetota</taxon>
        <taxon>Actinomycetes</taxon>
        <taxon>Streptosporangiales</taxon>
        <taxon>Nocardiopsidaceae</taxon>
        <taxon>Halostreptopolyspora</taxon>
    </lineage>
</organism>